<dbReference type="InterPro" id="IPR025345">
    <property type="entry name" value="DUF4249"/>
</dbReference>
<gene>
    <name evidence="1" type="ORF">BXP70_21385</name>
</gene>
<dbReference type="Proteomes" id="UP000194873">
    <property type="component" value="Unassembled WGS sequence"/>
</dbReference>
<name>A0A243W8T8_9BACT</name>
<evidence type="ECO:0000313" key="2">
    <source>
        <dbReference type="Proteomes" id="UP000194873"/>
    </source>
</evidence>
<accession>A0A243W8T8</accession>
<dbReference type="Pfam" id="PF14054">
    <property type="entry name" value="DUF4249"/>
    <property type="match status" value="1"/>
</dbReference>
<dbReference type="RefSeq" id="WP_086596156.1">
    <property type="nucleotide sequence ID" value="NZ_MTSE01000015.1"/>
</dbReference>
<evidence type="ECO:0000313" key="1">
    <source>
        <dbReference type="EMBL" id="OUJ71636.1"/>
    </source>
</evidence>
<comment type="caution">
    <text evidence="1">The sequence shown here is derived from an EMBL/GenBank/DDBJ whole genome shotgun (WGS) entry which is preliminary data.</text>
</comment>
<dbReference type="EMBL" id="MTSE01000015">
    <property type="protein sequence ID" value="OUJ71636.1"/>
    <property type="molecule type" value="Genomic_DNA"/>
</dbReference>
<protein>
    <recommendedName>
        <fullName evidence="3">DUF4249 domain-containing protein</fullName>
    </recommendedName>
</protein>
<reference evidence="1 2" key="1">
    <citation type="submission" date="2017-01" db="EMBL/GenBank/DDBJ databases">
        <title>A new Hymenobacter.</title>
        <authorList>
            <person name="Liang Y."/>
            <person name="Feng F."/>
        </authorList>
    </citation>
    <scope>NUCLEOTIDE SEQUENCE [LARGE SCALE GENOMIC DNA]</scope>
    <source>
        <strain evidence="1">MIMBbqt21</strain>
    </source>
</reference>
<organism evidence="1 2">
    <name type="scientific">Hymenobacter crusticola</name>
    <dbReference type="NCBI Taxonomy" id="1770526"/>
    <lineage>
        <taxon>Bacteria</taxon>
        <taxon>Pseudomonadati</taxon>
        <taxon>Bacteroidota</taxon>
        <taxon>Cytophagia</taxon>
        <taxon>Cytophagales</taxon>
        <taxon>Hymenobacteraceae</taxon>
        <taxon>Hymenobacter</taxon>
    </lineage>
</organism>
<dbReference type="AlphaFoldDB" id="A0A243W8T8"/>
<proteinExistence type="predicted"/>
<evidence type="ECO:0008006" key="3">
    <source>
        <dbReference type="Google" id="ProtNLM"/>
    </source>
</evidence>
<sequence>MRTILSLVRVSLLWCITLLLPGCIDAYMPDVISATKHYLVVDGSINSQGVTTINLSRTYDISAKGLPPVEVAATVYIEEEGGARYPLPESTTKGTYTSASLTLSPTKNYRLHIRTTGGKEYASNYVTPRSAPPIDNVSWRTTDSGLTIYVNSHDETNATRYYRWAFEETWEIRPTLIASVEYVNRRVQELQPPYPPVCWATEKSSTIILGNTTSLAQDVVSDQLLRSLPTSTDRLFIKYSMLVKQYAQSREEYEYWSLLKKNTESIGSLFDPLPAQFTGNVRCLNDDTELALGYVGAGSVQEKRIFISRTQVPPAWRLSTGYESCFPPDTVELKNVPSTFANPVIVPVVPVFFKLGGPLRGYTIATIDCVDCRKRGSSVRPSFWQ</sequence>
<keyword evidence="2" id="KW-1185">Reference proteome</keyword>
<dbReference type="OrthoDB" id="1062680at2"/>